<evidence type="ECO:0000256" key="8">
    <source>
        <dbReference type="ARBA" id="ARBA00023065"/>
    </source>
</evidence>
<dbReference type="Pfam" id="PF01544">
    <property type="entry name" value="CorA"/>
    <property type="match status" value="1"/>
</dbReference>
<gene>
    <name evidence="13" type="primary">corA</name>
    <name evidence="13" type="ORF">MAA8898_01286</name>
</gene>
<dbReference type="PANTHER" id="PTHR47685">
    <property type="entry name" value="MAGNESIUM TRANSPORT PROTEIN CORA"/>
    <property type="match status" value="1"/>
</dbReference>
<dbReference type="EMBL" id="FXYF01000003">
    <property type="protein sequence ID" value="SMX37860.1"/>
    <property type="molecule type" value="Genomic_DNA"/>
</dbReference>
<keyword evidence="8" id="KW-0406">Ion transport</keyword>
<comment type="similarity">
    <text evidence="2">Belongs to the CorA metal ion transporter (MIT) (TC 1.A.35) family.</text>
</comment>
<keyword evidence="5 12" id="KW-0812">Transmembrane</keyword>
<evidence type="ECO:0000256" key="7">
    <source>
        <dbReference type="ARBA" id="ARBA00022989"/>
    </source>
</evidence>
<keyword evidence="3" id="KW-0813">Transport</keyword>
<evidence type="ECO:0000256" key="1">
    <source>
        <dbReference type="ARBA" id="ARBA00004651"/>
    </source>
</evidence>
<feature type="transmembrane region" description="Helical" evidence="12">
    <location>
        <begin position="293"/>
        <end position="313"/>
    </location>
</feature>
<dbReference type="Proteomes" id="UP000207598">
    <property type="component" value="Unassembled WGS sequence"/>
</dbReference>
<dbReference type="InterPro" id="IPR045863">
    <property type="entry name" value="CorA_TM1_TM2"/>
</dbReference>
<feature type="transmembrane region" description="Helical" evidence="12">
    <location>
        <begin position="259"/>
        <end position="281"/>
    </location>
</feature>
<dbReference type="FunFam" id="1.20.58.340:FF:000004">
    <property type="entry name" value="Magnesium transport protein CorA"/>
    <property type="match status" value="1"/>
</dbReference>
<dbReference type="InterPro" id="IPR002523">
    <property type="entry name" value="MgTranspt_CorA/ZnTranspt_ZntB"/>
</dbReference>
<evidence type="ECO:0000256" key="9">
    <source>
        <dbReference type="ARBA" id="ARBA00023136"/>
    </source>
</evidence>
<comment type="subcellular location">
    <subcellularLocation>
        <location evidence="1">Cell membrane</location>
        <topology evidence="1">Multi-pass membrane protein</topology>
    </subcellularLocation>
</comment>
<comment type="function">
    <text evidence="11">Mediates influx of magnesium ions. Alternates between open and closed states. Activated by low cytoplasmic Mg(2+) levels. Inactive when cytoplasmic Mg(2+) levels are high.</text>
</comment>
<dbReference type="GO" id="GO:0005886">
    <property type="term" value="C:plasma membrane"/>
    <property type="evidence" value="ECO:0007669"/>
    <property type="project" value="UniProtKB-SubCell"/>
</dbReference>
<reference evidence="13 14" key="1">
    <citation type="submission" date="2017-05" db="EMBL/GenBank/DDBJ databases">
        <authorList>
            <person name="Song R."/>
            <person name="Chenine A.L."/>
            <person name="Ruprecht R.M."/>
        </authorList>
    </citation>
    <scope>NUCLEOTIDE SEQUENCE [LARGE SCALE GENOMIC DNA]</scope>
    <source>
        <strain evidence="13 14">CECT 8898</strain>
    </source>
</reference>
<evidence type="ECO:0000256" key="4">
    <source>
        <dbReference type="ARBA" id="ARBA00022475"/>
    </source>
</evidence>
<evidence type="ECO:0000256" key="12">
    <source>
        <dbReference type="SAM" id="Phobius"/>
    </source>
</evidence>
<dbReference type="SUPFAM" id="SSF143865">
    <property type="entry name" value="CorA soluble domain-like"/>
    <property type="match status" value="1"/>
</dbReference>
<sequence length="319" mass="34800">MLDAYEIDGPGLRALPEGVSLDHAKWIDLRDPVAPEAAQVEALGLHVPTLAEMEEIELSNRLYRHGETETMVVSLPGQLPDGVRVHRPVAFILAPDRLLTVRYHAPRSFDAYPGQADATAAGCGTPDRIFLGLIEAVVGRLADLLEASDRGLEVAGREIFAETAIPHQPALRASLNRIAAEAETLSKVRLSLMTLERALTYFTVRVARQSDDTTLSEIVKAQARDMAALVEHADFVAGRMGQISDVALGMISLAQNATVRLLSVVAALFLPPTLIASIYGMNFHHMPELAEPYAYPLALLAMAASAVITFLYFKWKKWL</sequence>
<dbReference type="SUPFAM" id="SSF144083">
    <property type="entry name" value="Magnesium transport protein CorA, transmembrane region"/>
    <property type="match status" value="1"/>
</dbReference>
<evidence type="ECO:0000256" key="11">
    <source>
        <dbReference type="ARBA" id="ARBA00045497"/>
    </source>
</evidence>
<protein>
    <submittedName>
        <fullName evidence="13">Magnesium transport protein CorA</fullName>
    </submittedName>
</protein>
<name>A0A238K4M8_9RHOB</name>
<dbReference type="Gene3D" id="1.20.58.340">
    <property type="entry name" value="Magnesium transport protein CorA, transmembrane region"/>
    <property type="match status" value="1"/>
</dbReference>
<dbReference type="PANTHER" id="PTHR47685:SF1">
    <property type="entry name" value="MAGNESIUM TRANSPORT PROTEIN CORA"/>
    <property type="match status" value="1"/>
</dbReference>
<evidence type="ECO:0000256" key="6">
    <source>
        <dbReference type="ARBA" id="ARBA00022842"/>
    </source>
</evidence>
<organism evidence="13 14">
    <name type="scientific">Maliponia aquimaris</name>
    <dbReference type="NCBI Taxonomy" id="1673631"/>
    <lineage>
        <taxon>Bacteria</taxon>
        <taxon>Pseudomonadati</taxon>
        <taxon>Pseudomonadota</taxon>
        <taxon>Alphaproteobacteria</taxon>
        <taxon>Rhodobacterales</taxon>
        <taxon>Paracoccaceae</taxon>
        <taxon>Maliponia</taxon>
    </lineage>
</organism>
<dbReference type="InterPro" id="IPR050829">
    <property type="entry name" value="CorA_MIT"/>
</dbReference>
<comment type="catalytic activity">
    <reaction evidence="10">
        <text>Mg(2+)(in) = Mg(2+)(out)</text>
        <dbReference type="Rhea" id="RHEA:29827"/>
        <dbReference type="ChEBI" id="CHEBI:18420"/>
    </reaction>
</comment>
<evidence type="ECO:0000256" key="3">
    <source>
        <dbReference type="ARBA" id="ARBA00022448"/>
    </source>
</evidence>
<dbReference type="InterPro" id="IPR045861">
    <property type="entry name" value="CorA_cytoplasmic_dom"/>
</dbReference>
<keyword evidence="7 12" id="KW-1133">Transmembrane helix</keyword>
<accession>A0A238K4M8</accession>
<evidence type="ECO:0000256" key="10">
    <source>
        <dbReference type="ARBA" id="ARBA00034269"/>
    </source>
</evidence>
<keyword evidence="14" id="KW-1185">Reference proteome</keyword>
<proteinExistence type="inferred from homology"/>
<dbReference type="GO" id="GO:0015095">
    <property type="term" value="F:magnesium ion transmembrane transporter activity"/>
    <property type="evidence" value="ECO:0007669"/>
    <property type="project" value="TreeGrafter"/>
</dbReference>
<evidence type="ECO:0000313" key="13">
    <source>
        <dbReference type="EMBL" id="SMX37860.1"/>
    </source>
</evidence>
<keyword evidence="4" id="KW-1003">Cell membrane</keyword>
<dbReference type="RefSeq" id="WP_094020153.1">
    <property type="nucleotide sequence ID" value="NZ_FXYF01000003.1"/>
</dbReference>
<dbReference type="GO" id="GO:0015087">
    <property type="term" value="F:cobalt ion transmembrane transporter activity"/>
    <property type="evidence" value="ECO:0007669"/>
    <property type="project" value="TreeGrafter"/>
</dbReference>
<dbReference type="OrthoDB" id="9803416at2"/>
<evidence type="ECO:0000256" key="5">
    <source>
        <dbReference type="ARBA" id="ARBA00022692"/>
    </source>
</evidence>
<keyword evidence="9 12" id="KW-0472">Membrane</keyword>
<evidence type="ECO:0000313" key="14">
    <source>
        <dbReference type="Proteomes" id="UP000207598"/>
    </source>
</evidence>
<dbReference type="AlphaFoldDB" id="A0A238K4M8"/>
<dbReference type="GO" id="GO:0015099">
    <property type="term" value="F:nickel cation transmembrane transporter activity"/>
    <property type="evidence" value="ECO:0007669"/>
    <property type="project" value="TreeGrafter"/>
</dbReference>
<evidence type="ECO:0000256" key="2">
    <source>
        <dbReference type="ARBA" id="ARBA00009765"/>
    </source>
</evidence>
<keyword evidence="6" id="KW-0460">Magnesium</keyword>